<name>A0A1V4JZJ1_PATFA</name>
<gene>
    <name evidence="2" type="ORF">AV530_008742</name>
</gene>
<protein>
    <submittedName>
        <fullName evidence="2">Uncharacterized protein</fullName>
    </submittedName>
</protein>
<evidence type="ECO:0000313" key="2">
    <source>
        <dbReference type="EMBL" id="OPJ77596.1"/>
    </source>
</evidence>
<dbReference type="OrthoDB" id="60033at2759"/>
<dbReference type="Proteomes" id="UP000190648">
    <property type="component" value="Unassembled WGS sequence"/>
</dbReference>
<evidence type="ECO:0000313" key="3">
    <source>
        <dbReference type="Proteomes" id="UP000190648"/>
    </source>
</evidence>
<dbReference type="STRING" id="372326.A0A1V4JZJ1"/>
<accession>A0A1V4JZJ1</accession>
<reference evidence="2 3" key="1">
    <citation type="submission" date="2016-02" db="EMBL/GenBank/DDBJ databases">
        <title>Band-tailed pigeon sequencing and assembly.</title>
        <authorList>
            <person name="Soares A.E."/>
            <person name="Novak B.J."/>
            <person name="Rice E.S."/>
            <person name="O'Connell B."/>
            <person name="Chang D."/>
            <person name="Weber S."/>
            <person name="Shapiro B."/>
        </authorList>
    </citation>
    <scope>NUCLEOTIDE SEQUENCE [LARGE SCALE GENOMIC DNA]</scope>
    <source>
        <strain evidence="2">BTP2013</strain>
        <tissue evidence="2">Blood</tissue>
    </source>
</reference>
<comment type="caution">
    <text evidence="2">The sequence shown here is derived from an EMBL/GenBank/DDBJ whole genome shotgun (WGS) entry which is preliminary data.</text>
</comment>
<organism evidence="2 3">
    <name type="scientific">Patagioenas fasciata monilis</name>
    <dbReference type="NCBI Taxonomy" id="372326"/>
    <lineage>
        <taxon>Eukaryota</taxon>
        <taxon>Metazoa</taxon>
        <taxon>Chordata</taxon>
        <taxon>Craniata</taxon>
        <taxon>Vertebrata</taxon>
        <taxon>Euteleostomi</taxon>
        <taxon>Archelosauria</taxon>
        <taxon>Archosauria</taxon>
        <taxon>Dinosauria</taxon>
        <taxon>Saurischia</taxon>
        <taxon>Theropoda</taxon>
        <taxon>Coelurosauria</taxon>
        <taxon>Aves</taxon>
        <taxon>Neognathae</taxon>
        <taxon>Neoaves</taxon>
        <taxon>Columbimorphae</taxon>
        <taxon>Columbiformes</taxon>
        <taxon>Columbidae</taxon>
        <taxon>Patagioenas</taxon>
    </lineage>
</organism>
<sequence length="208" mass="23163">MEQLRSPGCTPRENEALWREVASLRQKHAQQQKVVNKLIQFLISLVQSNRILGVKRKIPLMLNDSSSAHSMPKYSRQYSLEHVHGSSPYAPWWILVNPGESRRGLTGREAKITGDPPPVSSWRHREGGNEGKMETQARSHRSAKSLQKNLSPVSLFESVLIKPFVFAVISSSCRAGIFQALSVPGEPRCSVRAAEGRRGSQEEQNLGG</sequence>
<feature type="compositionally biased region" description="Basic and acidic residues" evidence="1">
    <location>
        <begin position="123"/>
        <end position="137"/>
    </location>
</feature>
<dbReference type="AlphaFoldDB" id="A0A1V4JZJ1"/>
<proteinExistence type="predicted"/>
<dbReference type="EMBL" id="LSYS01005359">
    <property type="protein sequence ID" value="OPJ77596.1"/>
    <property type="molecule type" value="Genomic_DNA"/>
</dbReference>
<feature type="region of interest" description="Disordered" evidence="1">
    <location>
        <begin position="108"/>
        <end position="145"/>
    </location>
</feature>
<keyword evidence="3" id="KW-1185">Reference proteome</keyword>
<evidence type="ECO:0000256" key="1">
    <source>
        <dbReference type="SAM" id="MobiDB-lite"/>
    </source>
</evidence>